<dbReference type="InterPro" id="IPR005154">
    <property type="entry name" value="Glyco_hydro_67_aGlcAse_N"/>
</dbReference>
<proteinExistence type="inferred from homology"/>
<gene>
    <name evidence="13" type="ORF">ACK2TP_01655</name>
</gene>
<feature type="domain" description="Glycosyl hydrolase family 67 catalytic" evidence="12">
    <location>
        <begin position="174"/>
        <end position="493"/>
    </location>
</feature>
<evidence type="ECO:0000256" key="3">
    <source>
        <dbReference type="ARBA" id="ARBA00022801"/>
    </source>
</evidence>
<feature type="domain" description="Glycosyl hydrolase family 67 C-terminal" evidence="11">
    <location>
        <begin position="496"/>
        <end position="644"/>
    </location>
</feature>
<dbReference type="Gene3D" id="3.90.1330.10">
    <property type="entry name" value="Alpha-glucuronidase, C-terminal domain"/>
    <property type="match status" value="2"/>
</dbReference>
<keyword evidence="3 7" id="KW-0378">Hydrolase</keyword>
<dbReference type="InterPro" id="IPR029018">
    <property type="entry name" value="Hex-like_dom2"/>
</dbReference>
<keyword evidence="2 7" id="KW-0858">Xylan degradation</keyword>
<keyword evidence="6 7" id="KW-0624">Polysaccharide degradation</keyword>
<dbReference type="PANTHER" id="PTHR39207:SF1">
    <property type="entry name" value="ALPHA-GLUCURONIDASE A"/>
    <property type="match status" value="1"/>
</dbReference>
<dbReference type="Gene3D" id="3.30.379.10">
    <property type="entry name" value="Chitobiase/beta-hexosaminidase domain 2-like"/>
    <property type="match status" value="1"/>
</dbReference>
<sequence>MAAVLQESFASRQHRNLGFIARALLCLACLAGVAPLHAETGAQAWLRYAPPPDPPRYRDMPHEIVRLGHAPEEQAAAEELETGLGRMIAGAPETLPAFHRDIDAIVLGTADEMRRSESMQRHLHGYQPVPLAPDAFRITHVRNRARQCWVIQGGSPRGVLYGAFRLLQWIAQDRQLPTDTTETPASTIRWVDEWDNLDGSVERGYAGPSIFFDHGHVRGDLSRVHDYARMLASVGINGITVNNVNSDLRTLQPEMLEEFARIADSLRPYGIRMALSVDLSSPQVVGGLPTFDPVDPRVIAWWQAKVDEIYKLIPDFAGFTVKADSEGRPGPHQYGRSPLDAANALAKPLQAHGGVVLYRGFVYNNHLDFHDLKADRARAGYDNFRAYDGKFLPNVIIQVKHGPIDFQVREPVSPLIATLRHTPQAMEVQITQEYLGQQRHMVYIAPMWSWVLDTDMRVDNQPSPVRDIITGKTFYQAQGGMVGVANVGMETNWLHHPMALANLYSFGRLAWNPTLTPESTLDEWTRMTWSNDGRVYEPIEQMNLASWHAYEQYTGPLGLGTLTDILGTHFGPGPESADGNGWGQWIRAVPGPHGGIGMDRTVATGTGYIGQYPPELAAKYESLKTCPDDLLLFMHHVPWTYKLRGDDPGDKTTPSAKGAPTANDADDESEAKTSTKTVIQHIYDAHYAGAATAAAFVDQWESVKSLIDEPRYNEVHALLVFQARHAEIWRDAINDWFARESGVPDALGFVGHHTGREEAESLPGTGFHTVDVSSWETASGGKAAVCNAAPCELHTTFRGAANPYRIQVGYFDRHPGAAQYRLLVNGTEVANWTADDMLPPDRPDDRLNGHTATRFVAEGIRLKPGDTISLEATPDDKDLPAVDFLEITRDPRWN</sequence>
<dbReference type="EC" id="3.2.1.131" evidence="7"/>
<reference evidence="13 14" key="1">
    <citation type="submission" date="2024-12" db="EMBL/GenBank/DDBJ databases">
        <authorList>
            <person name="Lee Y."/>
        </authorList>
    </citation>
    <scope>NUCLEOTIDE SEQUENCE [LARGE SCALE GENOMIC DNA]</scope>
    <source>
        <strain evidence="13 14">03SUJ4</strain>
    </source>
</reference>
<comment type="similarity">
    <text evidence="1 7">Belongs to the glycosyl hydrolase 67 family.</text>
</comment>
<keyword evidence="5 7" id="KW-0326">Glycosidase</keyword>
<dbReference type="EMBL" id="JBJYXY010000001">
    <property type="protein sequence ID" value="MFN2974459.1"/>
    <property type="molecule type" value="Genomic_DNA"/>
</dbReference>
<evidence type="ECO:0000256" key="2">
    <source>
        <dbReference type="ARBA" id="ARBA00022651"/>
    </source>
</evidence>
<feature type="region of interest" description="Disordered" evidence="8">
    <location>
        <begin position="644"/>
        <end position="673"/>
    </location>
</feature>
<dbReference type="SUPFAM" id="SSF55545">
    <property type="entry name" value="beta-N-acetylhexosaminidase-like domain"/>
    <property type="match status" value="1"/>
</dbReference>
<feature type="domain" description="Glycosyl hydrolase family 67 C-terminal" evidence="11">
    <location>
        <begin position="674"/>
        <end position="748"/>
    </location>
</feature>
<dbReference type="Gene3D" id="3.20.20.80">
    <property type="entry name" value="Glycosidases"/>
    <property type="match status" value="1"/>
</dbReference>
<evidence type="ECO:0000256" key="8">
    <source>
        <dbReference type="SAM" id="MobiDB-lite"/>
    </source>
</evidence>
<dbReference type="PANTHER" id="PTHR39207">
    <property type="entry name" value="ALPHA-GLUCURONIDASE A"/>
    <property type="match status" value="1"/>
</dbReference>
<protein>
    <recommendedName>
        <fullName evidence="7">Xylan alpha-1,2-glucuronidase</fullName>
        <ecNumber evidence="7">3.2.1.131</ecNumber>
    </recommendedName>
</protein>
<comment type="subunit">
    <text evidence="7">Homodimer.</text>
</comment>
<dbReference type="Pfam" id="PF07477">
    <property type="entry name" value="Glyco_hydro_67C"/>
    <property type="match status" value="2"/>
</dbReference>
<evidence type="ECO:0000256" key="5">
    <source>
        <dbReference type="ARBA" id="ARBA00023295"/>
    </source>
</evidence>
<evidence type="ECO:0000256" key="4">
    <source>
        <dbReference type="ARBA" id="ARBA00023277"/>
    </source>
</evidence>
<dbReference type="SUPFAM" id="SSF51445">
    <property type="entry name" value="(Trans)glycosidases"/>
    <property type="match status" value="1"/>
</dbReference>
<evidence type="ECO:0000313" key="14">
    <source>
        <dbReference type="Proteomes" id="UP001634747"/>
    </source>
</evidence>
<dbReference type="InterPro" id="IPR011100">
    <property type="entry name" value="Glyco_hydro_67_cat"/>
</dbReference>
<name>A0ABW9KFV4_9BACT</name>
<keyword evidence="4 7" id="KW-0119">Carbohydrate metabolism</keyword>
<feature type="signal peptide" evidence="9">
    <location>
        <begin position="1"/>
        <end position="38"/>
    </location>
</feature>
<comment type="caution">
    <text evidence="13">The sequence shown here is derived from an EMBL/GenBank/DDBJ whole genome shotgun (WGS) entry which is preliminary data.</text>
</comment>
<feature type="domain" description="Alpha glucuronidase N-terminal" evidence="10">
    <location>
        <begin position="44"/>
        <end position="166"/>
    </location>
</feature>
<feature type="chain" id="PRO_5047346500" description="Xylan alpha-1,2-glucuronidase" evidence="9">
    <location>
        <begin position="39"/>
        <end position="894"/>
    </location>
</feature>
<comment type="catalytic activity">
    <reaction evidence="7">
        <text>Hydrolysis of (1-&gt;2)-alpha-D-(4-O-methyl)glucuronosyl links in the main chain of hardwood xylans.</text>
        <dbReference type="EC" id="3.2.1.131"/>
    </reaction>
</comment>
<evidence type="ECO:0000259" key="12">
    <source>
        <dbReference type="Pfam" id="PF07488"/>
    </source>
</evidence>
<dbReference type="Pfam" id="PF07488">
    <property type="entry name" value="Glyco_hydro_67M"/>
    <property type="match status" value="1"/>
</dbReference>
<evidence type="ECO:0000256" key="6">
    <source>
        <dbReference type="ARBA" id="ARBA00023326"/>
    </source>
</evidence>
<dbReference type="InterPro" id="IPR017853">
    <property type="entry name" value="GH"/>
</dbReference>
<keyword evidence="9" id="KW-0732">Signal</keyword>
<evidence type="ECO:0000256" key="7">
    <source>
        <dbReference type="RuleBase" id="RU361198"/>
    </source>
</evidence>
<dbReference type="GO" id="GO:0016787">
    <property type="term" value="F:hydrolase activity"/>
    <property type="evidence" value="ECO:0007669"/>
    <property type="project" value="UniProtKB-KW"/>
</dbReference>
<dbReference type="RefSeq" id="WP_263413977.1">
    <property type="nucleotide sequence ID" value="NZ_BAABBH010000001.1"/>
</dbReference>
<evidence type="ECO:0000259" key="10">
    <source>
        <dbReference type="Pfam" id="PF03648"/>
    </source>
</evidence>
<dbReference type="InterPro" id="IPR011099">
    <property type="entry name" value="Glyco_hydro_67_C"/>
</dbReference>
<evidence type="ECO:0000259" key="11">
    <source>
        <dbReference type="Pfam" id="PF07477"/>
    </source>
</evidence>
<dbReference type="Proteomes" id="UP001634747">
    <property type="component" value="Unassembled WGS sequence"/>
</dbReference>
<evidence type="ECO:0000256" key="1">
    <source>
        <dbReference type="ARBA" id="ARBA00008833"/>
    </source>
</evidence>
<dbReference type="InterPro" id="IPR037054">
    <property type="entry name" value="A-glucoronidase_C_sf"/>
</dbReference>
<keyword evidence="14" id="KW-1185">Reference proteome</keyword>
<accession>A0ABW9KFV4</accession>
<evidence type="ECO:0000256" key="9">
    <source>
        <dbReference type="SAM" id="SignalP"/>
    </source>
</evidence>
<dbReference type="Pfam" id="PF03648">
    <property type="entry name" value="Glyco_hydro_67N"/>
    <property type="match status" value="1"/>
</dbReference>
<organism evidence="13 14">
    <name type="scientific">Terriglobus aquaticus</name>
    <dbReference type="NCBI Taxonomy" id="940139"/>
    <lineage>
        <taxon>Bacteria</taxon>
        <taxon>Pseudomonadati</taxon>
        <taxon>Acidobacteriota</taxon>
        <taxon>Terriglobia</taxon>
        <taxon>Terriglobales</taxon>
        <taxon>Acidobacteriaceae</taxon>
        <taxon>Terriglobus</taxon>
    </lineage>
</organism>
<evidence type="ECO:0000313" key="13">
    <source>
        <dbReference type="EMBL" id="MFN2974459.1"/>
    </source>
</evidence>